<gene>
    <name evidence="3" type="ORF">H8744_01070</name>
</gene>
<comment type="caution">
    <text evidence="3">The sequence shown here is derived from an EMBL/GenBank/DDBJ whole genome shotgun (WGS) entry which is preliminary data.</text>
</comment>
<dbReference type="GO" id="GO:0016757">
    <property type="term" value="F:glycosyltransferase activity"/>
    <property type="evidence" value="ECO:0007669"/>
    <property type="project" value="UniProtKB-ARBA"/>
</dbReference>
<dbReference type="Pfam" id="PF13439">
    <property type="entry name" value="Glyco_transf_4"/>
    <property type="match status" value="1"/>
</dbReference>
<dbReference type="RefSeq" id="WP_262433071.1">
    <property type="nucleotide sequence ID" value="NZ_JACRTF010000001.1"/>
</dbReference>
<evidence type="ECO:0000259" key="1">
    <source>
        <dbReference type="Pfam" id="PF00534"/>
    </source>
</evidence>
<evidence type="ECO:0000313" key="4">
    <source>
        <dbReference type="Proteomes" id="UP000651085"/>
    </source>
</evidence>
<accession>A0A926F4M1</accession>
<dbReference type="InterPro" id="IPR001296">
    <property type="entry name" value="Glyco_trans_1"/>
</dbReference>
<dbReference type="Pfam" id="PF00534">
    <property type="entry name" value="Glycos_transf_1"/>
    <property type="match status" value="1"/>
</dbReference>
<feature type="domain" description="Glycosyltransferase subfamily 4-like N-terminal" evidence="2">
    <location>
        <begin position="25"/>
        <end position="191"/>
    </location>
</feature>
<dbReference type="AlphaFoldDB" id="A0A926F4M1"/>
<dbReference type="SUPFAM" id="SSF53756">
    <property type="entry name" value="UDP-Glycosyltransferase/glycogen phosphorylase"/>
    <property type="match status" value="1"/>
</dbReference>
<dbReference type="Proteomes" id="UP000651085">
    <property type="component" value="Unassembled WGS sequence"/>
</dbReference>
<feature type="domain" description="Glycosyl transferase family 1" evidence="1">
    <location>
        <begin position="208"/>
        <end position="377"/>
    </location>
</feature>
<sequence>MMKVLYIHQYFVTPDEHGANRSYWFARKLLEKGHQVTLITSTNAFKHPNAGRINVEGIDVIYVKNEYSQYFSKLRKLKSFWMFMVNSIRVASKEKDVDIVFATSTPLTVGIVALYLRFLKGWNYVFEVRDLWPEFPIQVGAIRNKLIIYLLRAFEKFVYKKSEYIITLSPGMRDGVLKCGISDKKICVIPNMSKPDLFYPRELSIDIIEQFGIQCDNFNVIHFGSMGIANGLEYIIETAKALQERDEMSVNFLILGDGSTLPVLQSKVRELELKNVFFLGQYDSFITSEIVNCCDVSLTCFKNIPILYTNSPNKLFDSLSAGKPIIVNSAGWTKDLVEKYNCGFYVDPDDPSDFANKLLWYKNQKKQLDEWGRNARELSLKMFDKSVLSDKFVETLQKVFKTIHSHVS</sequence>
<dbReference type="EMBL" id="JACRTF010000001">
    <property type="protein sequence ID" value="MBC8591850.1"/>
    <property type="molecule type" value="Genomic_DNA"/>
</dbReference>
<organism evidence="3 4">
    <name type="scientific">Jilunia laotingensis</name>
    <dbReference type="NCBI Taxonomy" id="2763675"/>
    <lineage>
        <taxon>Bacteria</taxon>
        <taxon>Pseudomonadati</taxon>
        <taxon>Bacteroidota</taxon>
        <taxon>Bacteroidia</taxon>
        <taxon>Bacteroidales</taxon>
        <taxon>Bacteroidaceae</taxon>
        <taxon>Jilunia</taxon>
    </lineage>
</organism>
<evidence type="ECO:0000313" key="3">
    <source>
        <dbReference type="EMBL" id="MBC8591850.1"/>
    </source>
</evidence>
<dbReference type="CDD" id="cd03794">
    <property type="entry name" value="GT4_WbuB-like"/>
    <property type="match status" value="1"/>
</dbReference>
<dbReference type="PANTHER" id="PTHR12526">
    <property type="entry name" value="GLYCOSYLTRANSFERASE"/>
    <property type="match status" value="1"/>
</dbReference>
<reference evidence="3" key="1">
    <citation type="submission" date="2020-08" db="EMBL/GenBank/DDBJ databases">
        <title>Genome public.</title>
        <authorList>
            <person name="Liu C."/>
            <person name="Sun Q."/>
        </authorList>
    </citation>
    <scope>NUCLEOTIDE SEQUENCE</scope>
    <source>
        <strain evidence="3">N12</strain>
    </source>
</reference>
<dbReference type="PANTHER" id="PTHR12526:SF638">
    <property type="entry name" value="SPORE COAT PROTEIN SA"/>
    <property type="match status" value="1"/>
</dbReference>
<proteinExistence type="predicted"/>
<dbReference type="InterPro" id="IPR028098">
    <property type="entry name" value="Glyco_trans_4-like_N"/>
</dbReference>
<name>A0A926F4M1_9BACT</name>
<evidence type="ECO:0000259" key="2">
    <source>
        <dbReference type="Pfam" id="PF13439"/>
    </source>
</evidence>
<protein>
    <submittedName>
        <fullName evidence="3">Glycosyltransferase family 4 protein</fullName>
    </submittedName>
</protein>
<dbReference type="Gene3D" id="3.40.50.2000">
    <property type="entry name" value="Glycogen Phosphorylase B"/>
    <property type="match status" value="2"/>
</dbReference>
<keyword evidence="4" id="KW-1185">Reference proteome</keyword>